<comment type="similarity">
    <text evidence="2">Belongs to the HpcH/HpaI aldolase family.</text>
</comment>
<reference evidence="10" key="1">
    <citation type="submission" date="2015-07" db="EMBL/GenBank/DDBJ databases">
        <title>Draft Genome Sequence of Roseovarius tolerans EL-164, a producer of N-Acylated Alanine Methyl Esters (NAMEs).</title>
        <authorList>
            <person name="Voget S."/>
            <person name="Bruns H."/>
            <person name="Wagner-Doebler I."/>
            <person name="Schulz S."/>
            <person name="Daniel R."/>
        </authorList>
    </citation>
    <scope>NUCLEOTIDE SEQUENCE [LARGE SCALE GENOMIC DNA]</scope>
    <source>
        <strain evidence="10">EL-164</strain>
    </source>
</reference>
<evidence type="ECO:0000256" key="3">
    <source>
        <dbReference type="ARBA" id="ARBA00022723"/>
    </source>
</evidence>
<dbReference type="SUPFAM" id="SSF51621">
    <property type="entry name" value="Phosphoenolpyruvate/pyruvate domain"/>
    <property type="match status" value="1"/>
</dbReference>
<feature type="domain" description="HpcH/HpaI aldolase/citrate lyase" evidence="8">
    <location>
        <begin position="29"/>
        <end position="255"/>
    </location>
</feature>
<comment type="caution">
    <text evidence="9">The sequence shown here is derived from an EMBL/GenBank/DDBJ whole genome shotgun (WGS) entry which is preliminary data.</text>
</comment>
<evidence type="ECO:0000256" key="2">
    <source>
        <dbReference type="ARBA" id="ARBA00005568"/>
    </source>
</evidence>
<accession>A0A0L6CTM7</accession>
<name>A0A0L6CTM7_9RHOB</name>
<dbReference type="GO" id="GO:0005737">
    <property type="term" value="C:cytoplasm"/>
    <property type="evidence" value="ECO:0007669"/>
    <property type="project" value="TreeGrafter"/>
</dbReference>
<keyword evidence="4 9" id="KW-0456">Lyase</keyword>
<proteinExistence type="inferred from homology"/>
<dbReference type="Proteomes" id="UP000037046">
    <property type="component" value="Unassembled WGS sequence"/>
</dbReference>
<dbReference type="GO" id="GO:0046872">
    <property type="term" value="F:metal ion binding"/>
    <property type="evidence" value="ECO:0007669"/>
    <property type="project" value="UniProtKB-KW"/>
</dbReference>
<keyword evidence="10" id="KW-1185">Reference proteome</keyword>
<dbReference type="InterPro" id="IPR005000">
    <property type="entry name" value="Aldolase/citrate-lyase_domain"/>
</dbReference>
<keyword evidence="5" id="KW-0670">Pyruvate</keyword>
<evidence type="ECO:0000313" key="9">
    <source>
        <dbReference type="EMBL" id="KNX41129.1"/>
    </source>
</evidence>
<dbReference type="GO" id="GO:0016832">
    <property type="term" value="F:aldehyde-lyase activity"/>
    <property type="evidence" value="ECO:0007669"/>
    <property type="project" value="UniProtKB-ARBA"/>
</dbReference>
<comment type="catalytic activity">
    <reaction evidence="6">
        <text>D-glyceraldehyde + pyruvate = 2-dehydro-3-deoxy-L-galactonate</text>
        <dbReference type="Rhea" id="RHEA:80055"/>
        <dbReference type="ChEBI" id="CHEBI:15361"/>
        <dbReference type="ChEBI" id="CHEBI:17378"/>
        <dbReference type="ChEBI" id="CHEBI:75545"/>
    </reaction>
</comment>
<organism evidence="9 10">
    <name type="scientific">Roseovarius tolerans</name>
    <dbReference type="NCBI Taxonomy" id="74031"/>
    <lineage>
        <taxon>Bacteria</taxon>
        <taxon>Pseudomonadati</taxon>
        <taxon>Pseudomonadota</taxon>
        <taxon>Alphaproteobacteria</taxon>
        <taxon>Rhodobacterales</taxon>
        <taxon>Roseobacteraceae</taxon>
        <taxon>Roseovarius</taxon>
    </lineage>
</organism>
<evidence type="ECO:0000313" key="10">
    <source>
        <dbReference type="Proteomes" id="UP000037046"/>
    </source>
</evidence>
<dbReference type="STRING" id="74031.SAMN04488077_10577"/>
<dbReference type="InterPro" id="IPR040442">
    <property type="entry name" value="Pyrv_kinase-like_dom_sf"/>
</dbReference>
<evidence type="ECO:0000259" key="8">
    <source>
        <dbReference type="Pfam" id="PF03328"/>
    </source>
</evidence>
<dbReference type="PANTHER" id="PTHR30502:SF4">
    <property type="entry name" value="5-KETO-4-DEOXY-D-GLUCARATE ALDOLASE"/>
    <property type="match status" value="1"/>
</dbReference>
<evidence type="ECO:0000256" key="5">
    <source>
        <dbReference type="ARBA" id="ARBA00023317"/>
    </source>
</evidence>
<evidence type="ECO:0000256" key="4">
    <source>
        <dbReference type="ARBA" id="ARBA00023239"/>
    </source>
</evidence>
<dbReference type="PANTHER" id="PTHR30502">
    <property type="entry name" value="2-KETO-3-DEOXY-L-RHAMNONATE ALDOLASE"/>
    <property type="match status" value="1"/>
</dbReference>
<dbReference type="InterPro" id="IPR050251">
    <property type="entry name" value="HpcH-HpaI_aldolase"/>
</dbReference>
<keyword evidence="3" id="KW-0479">Metal-binding</keyword>
<dbReference type="AlphaFoldDB" id="A0A0L6CTM7"/>
<dbReference type="FunFam" id="3.20.20.60:FF:000004">
    <property type="entry name" value="5-keto-4-deoxy-D-glucarate aldolase"/>
    <property type="match status" value="1"/>
</dbReference>
<dbReference type="InterPro" id="IPR015813">
    <property type="entry name" value="Pyrv/PenolPyrv_kinase-like_dom"/>
</dbReference>
<dbReference type="EMBL" id="LGVV01000031">
    <property type="protein sequence ID" value="KNX41129.1"/>
    <property type="molecule type" value="Genomic_DNA"/>
</dbReference>
<dbReference type="PATRIC" id="fig|74031.6.peg.2390"/>
<gene>
    <name evidence="9" type="primary">hpcH</name>
    <name evidence="9" type="ORF">ROTO_23390</name>
</gene>
<sequence>MLRLTLTEESAMPAPQNPFKAALQRGEMQYGCWGAFADPYATELMASTGFDWLVIDGEHAPNDLPTITAQLQAMHGYSTHPVVRLPMGEDWAIKQVLDAGAQTLLIPMVESADQARDLARAMRYPPAGIRGSGAMIARATMFAGVENYVATADAQMCLLVQVETRAGIDALDEILLVEGVDGVFIGPSDLAADMGHLGDSDVPEVQEVIRNALGRIAASDKAAGILATDHEVALRYRDWGAQFLAVAADVLLLAQAARATVARWRDG</sequence>
<comment type="cofactor">
    <cofactor evidence="1">
        <name>a divalent metal cation</name>
        <dbReference type="ChEBI" id="CHEBI:60240"/>
    </cofactor>
</comment>
<protein>
    <recommendedName>
        <fullName evidence="7">Hydroxypyruvate/pyruvate aldolase</fullName>
    </recommendedName>
</protein>
<evidence type="ECO:0000256" key="6">
    <source>
        <dbReference type="ARBA" id="ARBA00045074"/>
    </source>
</evidence>
<dbReference type="Gene3D" id="3.20.20.60">
    <property type="entry name" value="Phosphoenolpyruvate-binding domains"/>
    <property type="match status" value="1"/>
</dbReference>
<dbReference type="Pfam" id="PF03328">
    <property type="entry name" value="HpcH_HpaI"/>
    <property type="match status" value="1"/>
</dbReference>
<evidence type="ECO:0000256" key="1">
    <source>
        <dbReference type="ARBA" id="ARBA00001968"/>
    </source>
</evidence>
<evidence type="ECO:0000256" key="7">
    <source>
        <dbReference type="ARBA" id="ARBA00068169"/>
    </source>
</evidence>